<comment type="similarity">
    <text evidence="1">Belongs to the cycloisomerase 2 family.</text>
</comment>
<dbReference type="PANTHER" id="PTHR30344:SF1">
    <property type="entry name" value="6-PHOSPHOGLUCONOLACTONASE"/>
    <property type="match status" value="1"/>
</dbReference>
<sequence>MSSSLVLVANAGDSSISTFRVTDAGLDRLSVTAGTTGCSNFAVDAERGFVYASVKADDDNADAGILTLSLDRETGVLTPQSRVSLPGGAMNYLSLTRDGSVLLGAAYSGGYGIVCAVGAGGEVSAPAAEVRFPRLHSVMASADGRHSYFVSLETDLVAQFSLESDLSLTPLDPPTADAPAGSGPRHLAFSDDQQTVYVLTEFTGEVLRYHRDPSSGALALVDSTPAHDPSEKLRHSVIDEDPRKNHYVWGADIHLTDGVVWASERTASTLAALPIDADGSLAAPAGFVVTETQPRGFAVNGDRTLLVAAGEQSTAVSLYRIDGTDLHLQGRYETGRGANWVRFA</sequence>
<dbReference type="GO" id="GO:0005829">
    <property type="term" value="C:cytosol"/>
    <property type="evidence" value="ECO:0007669"/>
    <property type="project" value="TreeGrafter"/>
</dbReference>
<dbReference type="SUPFAM" id="SSF75011">
    <property type="entry name" value="3-carboxy-cis,cis-mucoante lactonizing enzyme"/>
    <property type="match status" value="1"/>
</dbReference>
<protein>
    <submittedName>
        <fullName evidence="2">6-phosphogluconolactonase</fullName>
    </submittedName>
</protein>
<organism evidence="2 3">
    <name type="scientific">Microbacterium oleivorans</name>
    <dbReference type="NCBI Taxonomy" id="273677"/>
    <lineage>
        <taxon>Bacteria</taxon>
        <taxon>Bacillati</taxon>
        <taxon>Actinomycetota</taxon>
        <taxon>Actinomycetes</taxon>
        <taxon>Micrococcales</taxon>
        <taxon>Microbacteriaceae</taxon>
        <taxon>Microbacterium</taxon>
    </lineage>
</organism>
<dbReference type="EMBL" id="JFYO01000004">
    <property type="protein sequence ID" value="EZP28059.1"/>
    <property type="molecule type" value="Genomic_DNA"/>
</dbReference>
<dbReference type="KEGG" id="moo:BWL13_00649"/>
<dbReference type="Gene3D" id="2.130.10.10">
    <property type="entry name" value="YVTN repeat-like/Quinoprotein amine dehydrogenase"/>
    <property type="match status" value="1"/>
</dbReference>
<evidence type="ECO:0000256" key="1">
    <source>
        <dbReference type="ARBA" id="ARBA00005564"/>
    </source>
</evidence>
<gene>
    <name evidence="2" type="ORF">BW34_01033</name>
</gene>
<dbReference type="AlphaFoldDB" id="A0A031FT97"/>
<evidence type="ECO:0000313" key="3">
    <source>
        <dbReference type="Proteomes" id="UP000024001"/>
    </source>
</evidence>
<dbReference type="InterPro" id="IPR015943">
    <property type="entry name" value="WD40/YVTN_repeat-like_dom_sf"/>
</dbReference>
<evidence type="ECO:0000313" key="2">
    <source>
        <dbReference type="EMBL" id="EZP28059.1"/>
    </source>
</evidence>
<comment type="caution">
    <text evidence="2">The sequence shown here is derived from an EMBL/GenBank/DDBJ whole genome shotgun (WGS) entry which is preliminary data.</text>
</comment>
<dbReference type="GeneID" id="91431056"/>
<dbReference type="Pfam" id="PF10282">
    <property type="entry name" value="Lactonase"/>
    <property type="match status" value="1"/>
</dbReference>
<keyword evidence="3" id="KW-1185">Reference proteome</keyword>
<dbReference type="Proteomes" id="UP000024001">
    <property type="component" value="Unassembled WGS sequence"/>
</dbReference>
<dbReference type="OrthoDB" id="3725564at2"/>
<dbReference type="PATRIC" id="fig|273677.3.peg.1014"/>
<reference evidence="2 3" key="1">
    <citation type="submission" date="2014-03" db="EMBL/GenBank/DDBJ databases">
        <title>Draft Genome Sequences of 13 Willow Endophytes.</title>
        <authorList>
            <person name="Gan H.Y."/>
            <person name="Gan H.M."/>
            <person name="Savka M.A."/>
            <person name="Hudson A.O."/>
        </authorList>
    </citation>
    <scope>NUCLEOTIDE SEQUENCE [LARGE SCALE GENOMIC DNA]</scope>
    <source>
        <strain evidence="2 3">RIT293</strain>
    </source>
</reference>
<dbReference type="InterPro" id="IPR019405">
    <property type="entry name" value="Lactonase_7-beta_prop"/>
</dbReference>
<name>A0A031FT97_9MICO</name>
<dbReference type="eggNOG" id="COG2706">
    <property type="taxonomic scope" value="Bacteria"/>
</dbReference>
<dbReference type="PANTHER" id="PTHR30344">
    <property type="entry name" value="6-PHOSPHOGLUCONOLACTONASE-RELATED"/>
    <property type="match status" value="1"/>
</dbReference>
<dbReference type="RefSeq" id="WP_036310079.1">
    <property type="nucleotide sequence ID" value="NZ_CP031421.1"/>
</dbReference>
<accession>A0A031FT97</accession>
<dbReference type="InterPro" id="IPR050282">
    <property type="entry name" value="Cycloisomerase_2"/>
</dbReference>
<proteinExistence type="inferred from homology"/>
<dbReference type="GO" id="GO:0017057">
    <property type="term" value="F:6-phosphogluconolactonase activity"/>
    <property type="evidence" value="ECO:0007669"/>
    <property type="project" value="TreeGrafter"/>
</dbReference>